<evidence type="ECO:0000256" key="1">
    <source>
        <dbReference type="SAM" id="MobiDB-lite"/>
    </source>
</evidence>
<evidence type="ECO:0000313" key="3">
    <source>
        <dbReference type="Proteomes" id="UP000579812"/>
    </source>
</evidence>
<sequence length="307" mass="32960">MLSTSDTGVSKEDGRSTVMVEGDMEEVVPQHVKEVNTRCGNGEVESSEAEGLATPDEGPVELSTESDDGATPEREESGIQRPEPVPDFVSGICLAWCCFCTCGGPKGDNITLPCLKTREDFTTLLKFGSKTAYGAGQDGHFRGRVHESGSCDLILQGLKTTDAGKYMADVYDNSGVISSNSYDVHVKVSLTGRKGEELMFDDLPREAESVTHLTNADCTEVWRRGQGVLTDRLTHKNDRLSIESFSSSDAGTYRVLNSTGGILVTLTLTELGPMERGGTKVPSASSITRVSWSAALPFLIGLFVGFL</sequence>
<protein>
    <submittedName>
        <fullName evidence="2">Uncharacterized protein</fullName>
    </submittedName>
</protein>
<reference evidence="2 3" key="1">
    <citation type="submission" date="2020-04" db="EMBL/GenBank/DDBJ databases">
        <title>Chromosome-level genome assembly of a cyprinid fish Onychostoma macrolepis by integration of Nanopore Sequencing, Bionano and Hi-C technology.</title>
        <authorList>
            <person name="Wang D."/>
        </authorList>
    </citation>
    <scope>NUCLEOTIDE SEQUENCE [LARGE SCALE GENOMIC DNA]</scope>
    <source>
        <strain evidence="2">SWU-2019</strain>
        <tissue evidence="2">Muscle</tissue>
    </source>
</reference>
<comment type="caution">
    <text evidence="2">The sequence shown here is derived from an EMBL/GenBank/DDBJ whole genome shotgun (WGS) entry which is preliminary data.</text>
</comment>
<dbReference type="Proteomes" id="UP000579812">
    <property type="component" value="Unassembled WGS sequence"/>
</dbReference>
<dbReference type="SUPFAM" id="SSF48726">
    <property type="entry name" value="Immunoglobulin"/>
    <property type="match status" value="1"/>
</dbReference>
<evidence type="ECO:0000313" key="2">
    <source>
        <dbReference type="EMBL" id="KAF4094609.1"/>
    </source>
</evidence>
<dbReference type="AlphaFoldDB" id="A0A7J6BHL2"/>
<gene>
    <name evidence="2" type="ORF">G5714_024647</name>
</gene>
<organism evidence="2 3">
    <name type="scientific">Onychostoma macrolepis</name>
    <dbReference type="NCBI Taxonomy" id="369639"/>
    <lineage>
        <taxon>Eukaryota</taxon>
        <taxon>Metazoa</taxon>
        <taxon>Chordata</taxon>
        <taxon>Craniata</taxon>
        <taxon>Vertebrata</taxon>
        <taxon>Euteleostomi</taxon>
        <taxon>Actinopterygii</taxon>
        <taxon>Neopterygii</taxon>
        <taxon>Teleostei</taxon>
        <taxon>Ostariophysi</taxon>
        <taxon>Cypriniformes</taxon>
        <taxon>Cyprinidae</taxon>
        <taxon>Acrossocheilinae</taxon>
        <taxon>Onychostoma</taxon>
    </lineage>
</organism>
<proteinExistence type="predicted"/>
<dbReference type="EMBL" id="JAAMOB010000054">
    <property type="protein sequence ID" value="KAF4094609.1"/>
    <property type="molecule type" value="Genomic_DNA"/>
</dbReference>
<keyword evidence="3" id="KW-1185">Reference proteome</keyword>
<dbReference type="InterPro" id="IPR013783">
    <property type="entry name" value="Ig-like_fold"/>
</dbReference>
<name>A0A7J6BHL2_9TELE</name>
<feature type="region of interest" description="Disordered" evidence="1">
    <location>
        <begin position="1"/>
        <end position="83"/>
    </location>
</feature>
<dbReference type="Gene3D" id="2.60.40.10">
    <property type="entry name" value="Immunoglobulins"/>
    <property type="match status" value="1"/>
</dbReference>
<accession>A0A7J6BHL2</accession>
<dbReference type="InterPro" id="IPR036179">
    <property type="entry name" value="Ig-like_dom_sf"/>
</dbReference>